<evidence type="ECO:0000256" key="1">
    <source>
        <dbReference type="ARBA" id="ARBA00002354"/>
    </source>
</evidence>
<dbReference type="InterPro" id="IPR020858">
    <property type="entry name" value="Serum_albumin-like"/>
</dbReference>
<dbReference type="GeneID" id="114037534"/>
<evidence type="ECO:0000256" key="2">
    <source>
        <dbReference type="ARBA" id="ARBA00004613"/>
    </source>
</evidence>
<dbReference type="OrthoDB" id="9874779at2759"/>
<dbReference type="Pfam" id="PF00273">
    <property type="entry name" value="Serum_albumin"/>
    <property type="match status" value="2"/>
</dbReference>
<dbReference type="GO" id="GO:0042359">
    <property type="term" value="P:vitamin D metabolic process"/>
    <property type="evidence" value="ECO:0007669"/>
    <property type="project" value="Ensembl"/>
</dbReference>
<dbReference type="PANTHER" id="PTHR11385:SF11">
    <property type="entry name" value="VITAMIN D-BINDING PROTEIN"/>
    <property type="match status" value="1"/>
</dbReference>
<feature type="signal peptide" evidence="14">
    <location>
        <begin position="1"/>
        <end position="36"/>
    </location>
</feature>
<reference evidence="16" key="2">
    <citation type="submission" date="2025-08" db="UniProtKB">
        <authorList>
            <consortium name="Ensembl"/>
        </authorList>
    </citation>
    <scope>IDENTIFICATION</scope>
</reference>
<dbReference type="AlphaFoldDB" id="A0A4X2KJ26"/>
<feature type="domain" description="Albumin" evidence="15">
    <location>
        <begin position="229"/>
        <end position="415"/>
    </location>
</feature>
<protein>
    <recommendedName>
        <fullName evidence="3">Vitamin D-binding protein</fullName>
    </recommendedName>
    <alternativeName>
        <fullName evidence="11">Gc-globulin</fullName>
    </alternativeName>
    <alternativeName>
        <fullName evidence="12">Group-specific component</fullName>
    </alternativeName>
</protein>
<dbReference type="GO" id="GO:0003779">
    <property type="term" value="F:actin binding"/>
    <property type="evidence" value="ECO:0007669"/>
    <property type="project" value="UniProtKB-KW"/>
</dbReference>
<evidence type="ECO:0000256" key="11">
    <source>
        <dbReference type="ARBA" id="ARBA00029834"/>
    </source>
</evidence>
<dbReference type="SMART" id="SM00103">
    <property type="entry name" value="ALBUMIN"/>
    <property type="match status" value="2"/>
</dbReference>
<keyword evidence="7" id="KW-0677">Repeat</keyword>
<evidence type="ECO:0000256" key="12">
    <source>
        <dbReference type="ARBA" id="ARBA00032443"/>
    </source>
</evidence>
<dbReference type="InterPro" id="IPR000264">
    <property type="entry name" value="ALB/AFP/VDB"/>
</dbReference>
<accession>A0A4X2KJ26</accession>
<dbReference type="PROSITE" id="PS51438">
    <property type="entry name" value="ALBUMIN_2"/>
    <property type="match status" value="2"/>
</dbReference>
<dbReference type="RefSeq" id="XP_027710261.1">
    <property type="nucleotide sequence ID" value="XM_027854460.1"/>
</dbReference>
<keyword evidence="4" id="KW-0813">Transport</keyword>
<evidence type="ECO:0000259" key="15">
    <source>
        <dbReference type="PROSITE" id="PS51438"/>
    </source>
</evidence>
<evidence type="ECO:0000256" key="13">
    <source>
        <dbReference type="ARBA" id="ARBA00046813"/>
    </source>
</evidence>
<reference evidence="17" key="1">
    <citation type="submission" date="2018-12" db="EMBL/GenBank/DDBJ databases">
        <authorList>
            <person name="Yazar S."/>
        </authorList>
    </citation>
    <scope>NUCLEOTIDE SEQUENCE [LARGE SCALE GENOMIC DNA]</scope>
</reference>
<dbReference type="InterPro" id="IPR015247">
    <property type="entry name" value="VitD-bind_III"/>
</dbReference>
<keyword evidence="9" id="KW-1015">Disulfide bond</keyword>
<proteinExistence type="predicted"/>
<dbReference type="SUPFAM" id="SSF48552">
    <property type="entry name" value="Serum albumin-like"/>
    <property type="match status" value="3"/>
</dbReference>
<dbReference type="GO" id="GO:0005737">
    <property type="term" value="C:cytoplasm"/>
    <property type="evidence" value="ECO:0007669"/>
    <property type="project" value="TreeGrafter"/>
</dbReference>
<comment type="function">
    <text evidence="1">Involved in vitamin D transport and storage, scavenging of extracellular G-actin, enhancement of the chemotactic activity of C5 alpha for neutrophils in inflammation and macrophage activation.</text>
</comment>
<dbReference type="PRINTS" id="PR00804">
    <property type="entry name" value="VITAMNDBNDNG"/>
</dbReference>
<evidence type="ECO:0000256" key="4">
    <source>
        <dbReference type="ARBA" id="ARBA00022448"/>
    </source>
</evidence>
<name>A0A4X2KJ26_VOMUR</name>
<keyword evidence="8" id="KW-0848">Vitamin D</keyword>
<dbReference type="CDD" id="cd00015">
    <property type="entry name" value="ALBUMIN"/>
    <property type="match status" value="1"/>
</dbReference>
<dbReference type="OMA" id="STCCISP"/>
<dbReference type="Pfam" id="PF09164">
    <property type="entry name" value="VitD-bind_III"/>
    <property type="match status" value="1"/>
</dbReference>
<dbReference type="GO" id="GO:1902118">
    <property type="term" value="F:calcidiol binding"/>
    <property type="evidence" value="ECO:0007669"/>
    <property type="project" value="Ensembl"/>
</dbReference>
<dbReference type="InterPro" id="IPR000213">
    <property type="entry name" value="VitD-bd"/>
</dbReference>
<dbReference type="Proteomes" id="UP000314987">
    <property type="component" value="Unassembled WGS sequence"/>
</dbReference>
<dbReference type="GO" id="GO:0090482">
    <property type="term" value="F:vitamin transmembrane transporter activity"/>
    <property type="evidence" value="ECO:0007669"/>
    <property type="project" value="InterPro"/>
</dbReference>
<evidence type="ECO:0000256" key="7">
    <source>
        <dbReference type="ARBA" id="ARBA00022737"/>
    </source>
</evidence>
<dbReference type="PANTHER" id="PTHR11385">
    <property type="entry name" value="SERUM ALBUMIN-RELATED"/>
    <property type="match status" value="1"/>
</dbReference>
<dbReference type="GeneTree" id="ENSGT00390000000113"/>
<dbReference type="PRINTS" id="PR00802">
    <property type="entry name" value="SERUMALBUMIN"/>
</dbReference>
<evidence type="ECO:0000256" key="5">
    <source>
        <dbReference type="ARBA" id="ARBA00022525"/>
    </source>
</evidence>
<dbReference type="STRING" id="29139.ENSVURP00010011999"/>
<keyword evidence="10" id="KW-0009">Actin-binding</keyword>
<dbReference type="Ensembl" id="ENSVURT00010013631.1">
    <property type="protein sequence ID" value="ENSVURP00010011999.1"/>
    <property type="gene ID" value="ENSVURG00010009281.1"/>
</dbReference>
<gene>
    <name evidence="16" type="primary">GC</name>
</gene>
<evidence type="ECO:0000256" key="8">
    <source>
        <dbReference type="ARBA" id="ARBA00022897"/>
    </source>
</evidence>
<comment type="subcellular location">
    <subcellularLocation>
        <location evidence="2">Secreted</location>
    </subcellularLocation>
</comment>
<evidence type="ECO:0000313" key="17">
    <source>
        <dbReference type="Proteomes" id="UP000314987"/>
    </source>
</evidence>
<keyword evidence="5" id="KW-0964">Secreted</keyword>
<evidence type="ECO:0000256" key="3">
    <source>
        <dbReference type="ARBA" id="ARBA00020134"/>
    </source>
</evidence>
<dbReference type="Gene3D" id="1.10.246.10">
    <property type="match status" value="5"/>
</dbReference>
<evidence type="ECO:0000256" key="14">
    <source>
        <dbReference type="SAM" id="SignalP"/>
    </source>
</evidence>
<evidence type="ECO:0000313" key="16">
    <source>
        <dbReference type="Ensembl" id="ENSVURP00010011999.1"/>
    </source>
</evidence>
<dbReference type="CTD" id="2638"/>
<evidence type="ECO:0000256" key="6">
    <source>
        <dbReference type="ARBA" id="ARBA00022729"/>
    </source>
</evidence>
<dbReference type="InterPro" id="IPR014760">
    <property type="entry name" value="Serum_albumin_N"/>
</dbReference>
<comment type="subunit">
    <text evidence="13">Associates with membrane-bound immunoglobulin on the surface of B-lymphocytes and with IgG Fc receptor on the membranes of T-lymphocytes. Interacts with LRP2; the interaction is required for renal uptake of GC in complex with 25-hydroxyvitamin D3.</text>
</comment>
<sequence>MTSHRGDEPCGINMNSSSLRMIKVLVLLLSVTFIHAEHRGRDYEKSKVCREFTSLGKDDFKSLSFVLYSRKFPSGTFEQVTALVDEVVSLTEKCCAVNVDPNCYDTKTSELAMKSCESDAPFPKHPDTDKCCTQEGLERKLCMAALTHPPQEFPTYLEPSNTEICDSFRMDPRGFANNFLYEYSSNYGQAPLPMLVSYTRNYLSMVGTCCTSIFPTACFVAERLQNKHLSLLTTISNRVCSQFAIYGMKKTRFSYIIKFSQKVPTADFEDIVQLAEDMTAVLSKCCHSIAEDCMANELAEHTVKVCGKLSTKDKRFQHCCGESSPTDIFLCIYSMPAAQTLNLPEIAQSHHEEICSTENNEAIDRYTYELSRRKPNIPEVFITKLHDLMYKVLSECCKAVEPAACLRSQRPLARKEMVSFLAKAEELCVGYSQHTFTEYKKRLTEHFKTTFPEANSESITEMVENRADFASKCCLMNSPPLYCGTQIDSETKNLCGHDSCLLNSEPV</sequence>
<organism evidence="16 17">
    <name type="scientific">Vombatus ursinus</name>
    <name type="common">Common wombat</name>
    <dbReference type="NCBI Taxonomy" id="29139"/>
    <lineage>
        <taxon>Eukaryota</taxon>
        <taxon>Metazoa</taxon>
        <taxon>Chordata</taxon>
        <taxon>Craniata</taxon>
        <taxon>Vertebrata</taxon>
        <taxon>Euteleostomi</taxon>
        <taxon>Mammalia</taxon>
        <taxon>Metatheria</taxon>
        <taxon>Diprotodontia</taxon>
        <taxon>Vombatidae</taxon>
        <taxon>Vombatus</taxon>
    </lineage>
</organism>
<feature type="chain" id="PRO_5021469822" description="Vitamin D-binding protein" evidence="14">
    <location>
        <begin position="37"/>
        <end position="507"/>
    </location>
</feature>
<evidence type="ECO:0000256" key="9">
    <source>
        <dbReference type="ARBA" id="ARBA00023157"/>
    </source>
</evidence>
<feature type="domain" description="Albumin" evidence="15">
    <location>
        <begin position="36"/>
        <end position="228"/>
    </location>
</feature>
<reference evidence="16" key="3">
    <citation type="submission" date="2025-09" db="UniProtKB">
        <authorList>
            <consortium name="Ensembl"/>
        </authorList>
    </citation>
    <scope>IDENTIFICATION</scope>
</reference>
<keyword evidence="6 14" id="KW-0732">Signal</keyword>
<dbReference type="GO" id="GO:0072562">
    <property type="term" value="C:blood microparticle"/>
    <property type="evidence" value="ECO:0007669"/>
    <property type="project" value="TreeGrafter"/>
</dbReference>
<keyword evidence="17" id="KW-1185">Reference proteome</keyword>
<evidence type="ECO:0000256" key="10">
    <source>
        <dbReference type="ARBA" id="ARBA00023203"/>
    </source>
</evidence>